<keyword evidence="2" id="KW-0449">Lipoprotein</keyword>
<proteinExistence type="predicted"/>
<comment type="caution">
    <text evidence="2">The sequence shown here is derived from an EMBL/GenBank/DDBJ whole genome shotgun (WGS) entry which is preliminary data.</text>
</comment>
<evidence type="ECO:0000313" key="3">
    <source>
        <dbReference type="Proteomes" id="UP000222366"/>
    </source>
</evidence>
<organism evidence="2 3">
    <name type="scientific">Xenorhabdus stockiae</name>
    <dbReference type="NCBI Taxonomy" id="351614"/>
    <lineage>
        <taxon>Bacteria</taxon>
        <taxon>Pseudomonadati</taxon>
        <taxon>Pseudomonadota</taxon>
        <taxon>Gammaproteobacteria</taxon>
        <taxon>Enterobacterales</taxon>
        <taxon>Morganellaceae</taxon>
        <taxon>Xenorhabdus</taxon>
    </lineage>
</organism>
<dbReference type="PROSITE" id="PS51257">
    <property type="entry name" value="PROKAR_LIPOPROTEIN"/>
    <property type="match status" value="1"/>
</dbReference>
<name>A0A2D0KL95_9GAMM</name>
<dbReference type="Proteomes" id="UP000222366">
    <property type="component" value="Unassembled WGS sequence"/>
</dbReference>
<accession>A0A2D0KL95</accession>
<evidence type="ECO:0000313" key="2">
    <source>
        <dbReference type="EMBL" id="PHM64203.1"/>
    </source>
</evidence>
<dbReference type="EMBL" id="NJAJ01000034">
    <property type="protein sequence ID" value="PHM64203.1"/>
    <property type="molecule type" value="Genomic_DNA"/>
</dbReference>
<gene>
    <name evidence="2" type="ORF">Xsto_03226</name>
</gene>
<keyword evidence="1" id="KW-0732">Signal</keyword>
<reference evidence="2 3" key="1">
    <citation type="journal article" date="2017" name="Nat. Microbiol.">
        <title>Natural product diversity associated with the nematode symbionts Photorhabdus and Xenorhabdus.</title>
        <authorList>
            <person name="Tobias N.J."/>
            <person name="Wolff H."/>
            <person name="Djahanschiri B."/>
            <person name="Grundmann F."/>
            <person name="Kronenwerth M."/>
            <person name="Shi Y.M."/>
            <person name="Simonyi S."/>
            <person name="Grun P."/>
            <person name="Shapiro-Ilan D."/>
            <person name="Pidot S.J."/>
            <person name="Stinear T.P."/>
            <person name="Ebersberger I."/>
            <person name="Bode H.B."/>
        </authorList>
    </citation>
    <scope>NUCLEOTIDE SEQUENCE [LARGE SCALE GENOMIC DNA]</scope>
    <source>
        <strain evidence="2 3">DSM 17904</strain>
    </source>
</reference>
<sequence length="129" mass="14429">MKTTSKILVSLACVVMLAGCARTTPINTQQTTIVTKNSLPTVKKAILEAGQKRKWIMNEVSPGVIDGLLNTRGHEVKIRITYTNKNYSIHYVSSKGLKAKNGKIHRKYNMWTNTLNNDIQVRLATMANQ</sequence>
<dbReference type="AlphaFoldDB" id="A0A2D0KL95"/>
<keyword evidence="3" id="KW-1185">Reference proteome</keyword>
<evidence type="ECO:0000256" key="1">
    <source>
        <dbReference type="SAM" id="SignalP"/>
    </source>
</evidence>
<feature type="chain" id="PRO_5013175080" evidence="1">
    <location>
        <begin position="22"/>
        <end position="129"/>
    </location>
</feature>
<protein>
    <submittedName>
        <fullName evidence="2">Lipoprotein</fullName>
    </submittedName>
</protein>
<feature type="signal peptide" evidence="1">
    <location>
        <begin position="1"/>
        <end position="21"/>
    </location>
</feature>